<organism evidence="1 2">
    <name type="scientific">Chaetomium tenue</name>
    <dbReference type="NCBI Taxonomy" id="1854479"/>
    <lineage>
        <taxon>Eukaryota</taxon>
        <taxon>Fungi</taxon>
        <taxon>Dikarya</taxon>
        <taxon>Ascomycota</taxon>
        <taxon>Pezizomycotina</taxon>
        <taxon>Sordariomycetes</taxon>
        <taxon>Sordariomycetidae</taxon>
        <taxon>Sordariales</taxon>
        <taxon>Chaetomiaceae</taxon>
        <taxon>Chaetomium</taxon>
    </lineage>
</organism>
<keyword evidence="2" id="KW-1185">Reference proteome</keyword>
<sequence length="1200" mass="129604">MDAQSPPKRMTRARAAAKTTEPAAKPTRVVTAAAKAKTARSASTITTGTTRTTTLKRKSPSDDDEDNHEMQPARKMTVTDAKPARGRGRPKKVVVEDPAPESAQEPAPATTVRTRGRPKKVTEAPVEEPAKVVKATRTKKATEDTKAAVTEPIKKTTRGRPAGTTMTTTAKAPVKSAMKKTVKFEEPEKENMAPATTATRKASTKASAPAPTTGLRGKPVRRGAAGTTTRAARNTRGTAGSTEPSDKTEKPMPLSPKKVNQLTVNRVESDDELGMDEKIPVRRFKKLPIKLSTGNNKPAKSPALLGENDENAIEINRPETEVNHMLATPAKRMPASPWKGSIQSPAKRVEGLLFPSAVPQVDGKTPQVPTKTGLLQSPAKRQPLNLNPLGSDIACGPSTSPVKLSFLSSPAKRPPVSPIKAMPRFIEEEGRMDQTPAPKPTLLASPLPREALDNSEEAHDAADDVDDDEAMPDSPTRLSFPGRLSAVLPRHADPALTPSVPPTPEVVPQLNVQEPAVEGDVEDAVEDAVEDDVEEENEFEISEEPMVLDDPPVEVLAVESATTTPPASPKVANPMFELREKDLRPYDSDSEEESPMKHGKPTSLFNALPATPCPPSGRQFKSMQSARRSTAKKTQAEDTLGFTPLAQQLSGWAAGPSPLKTGVHTASPIVFAAVDSQRHVGSPARTAGSTPTVLAQNTFFEDEMHIRPEAAEIEEDAATEVGDNDEVMLEDLSFTEEDMELAAEANEMSLLEKEQTSHSIHDQDDSVSEHSQEYGDENAIPMEPAPPVGNSVYAPAIPPVTPQRVICREVHTVAKVPLKPADDSTPRSKPANRRHSGLPPTRRSERITRNSAAFSYSANKGGDIVPFEDETNEQPESAAPVTPQKPDIWSTMGTPARTPRRDLNPGLLRGAVVFVDVHTSEGADASSVFVDLLTQMGARCVKTWSWNPNSSSDAGADSRVGITHVVFKDGGKRTMEKVRESRGLVQCVGVTWVLDCERDNQWLEEAPYYIDTSFVPRGGARRRKSMEPRAISNLNSKPRNSRGSQTTHRTPDNNRRASALWVRSPEKSLSNDGEDNGNADDEDEDTEWGSLTPVPKTPAPEAIARFAANVSPGPATPSSVGSVDSDDDTIGLDDDAHGSQEMLMRTCPPKRTTFVEPGHGILGRPKDESVHLRLMAARRKSLQFAPKVGSPLSKTWKAWN</sequence>
<dbReference type="EMBL" id="JAGIZQ010000001">
    <property type="protein sequence ID" value="KAH6650994.1"/>
    <property type="molecule type" value="Genomic_DNA"/>
</dbReference>
<reference evidence="1 2" key="1">
    <citation type="journal article" date="2021" name="Nat. Commun.">
        <title>Genetic determinants of endophytism in the Arabidopsis root mycobiome.</title>
        <authorList>
            <person name="Mesny F."/>
            <person name="Miyauchi S."/>
            <person name="Thiergart T."/>
            <person name="Pickel B."/>
            <person name="Atanasova L."/>
            <person name="Karlsson M."/>
            <person name="Huettel B."/>
            <person name="Barry K.W."/>
            <person name="Haridas S."/>
            <person name="Chen C."/>
            <person name="Bauer D."/>
            <person name="Andreopoulos W."/>
            <person name="Pangilinan J."/>
            <person name="LaButti K."/>
            <person name="Riley R."/>
            <person name="Lipzen A."/>
            <person name="Clum A."/>
            <person name="Drula E."/>
            <person name="Henrissat B."/>
            <person name="Kohler A."/>
            <person name="Grigoriev I.V."/>
            <person name="Martin F.M."/>
            <person name="Hacquard S."/>
        </authorList>
    </citation>
    <scope>NUCLEOTIDE SEQUENCE [LARGE SCALE GENOMIC DNA]</scope>
    <source>
        <strain evidence="1 2">MPI-SDFR-AT-0079</strain>
    </source>
</reference>
<name>A0ACB7PTN6_9PEZI</name>
<proteinExistence type="predicted"/>
<gene>
    <name evidence="1" type="ORF">F5144DRAFT_503360</name>
</gene>
<accession>A0ACB7PTN6</accession>
<dbReference type="Proteomes" id="UP000724584">
    <property type="component" value="Unassembled WGS sequence"/>
</dbReference>
<evidence type="ECO:0000313" key="1">
    <source>
        <dbReference type="EMBL" id="KAH6650994.1"/>
    </source>
</evidence>
<evidence type="ECO:0000313" key="2">
    <source>
        <dbReference type="Proteomes" id="UP000724584"/>
    </source>
</evidence>
<comment type="caution">
    <text evidence="1">The sequence shown here is derived from an EMBL/GenBank/DDBJ whole genome shotgun (WGS) entry which is preliminary data.</text>
</comment>
<protein>
    <submittedName>
        <fullName evidence="1">Uncharacterized protein</fullName>
    </submittedName>
</protein>